<keyword evidence="1" id="KW-0677">Repeat</keyword>
<dbReference type="EMBL" id="KB870807">
    <property type="protein sequence ID" value="EOA32469.1"/>
    <property type="molecule type" value="Genomic_DNA"/>
</dbReference>
<evidence type="ECO:0000313" key="5">
    <source>
        <dbReference type="Proteomes" id="UP000029121"/>
    </source>
</evidence>
<dbReference type="InterPro" id="IPR053192">
    <property type="entry name" value="Vacuole_Formation_Reg"/>
</dbReference>
<reference evidence="5" key="1">
    <citation type="journal article" date="2013" name="Nat. Genet.">
        <title>The Capsella rubella genome and the genomic consequences of rapid mating system evolution.</title>
        <authorList>
            <person name="Slotte T."/>
            <person name="Hazzouri K.M."/>
            <person name="Agren J.A."/>
            <person name="Koenig D."/>
            <person name="Maumus F."/>
            <person name="Guo Y.L."/>
            <person name="Steige K."/>
            <person name="Platts A.E."/>
            <person name="Escobar J.S."/>
            <person name="Newman L.K."/>
            <person name="Wang W."/>
            <person name="Mandakova T."/>
            <person name="Vello E."/>
            <person name="Smith L.M."/>
            <person name="Henz S.R."/>
            <person name="Steffen J."/>
            <person name="Takuno S."/>
            <person name="Brandvain Y."/>
            <person name="Coop G."/>
            <person name="Andolfatto P."/>
            <person name="Hu T.T."/>
            <person name="Blanchette M."/>
            <person name="Clark R.M."/>
            <person name="Quesneville H."/>
            <person name="Nordborg M."/>
            <person name="Gaut B.S."/>
            <person name="Lysak M.A."/>
            <person name="Jenkins J."/>
            <person name="Grimwood J."/>
            <person name="Chapman J."/>
            <person name="Prochnik S."/>
            <person name="Shu S."/>
            <person name="Rokhsar D."/>
            <person name="Schmutz J."/>
            <person name="Weigel D."/>
            <person name="Wright S.I."/>
        </authorList>
    </citation>
    <scope>NUCLEOTIDE SEQUENCE [LARGE SCALE GENOMIC DNA]</scope>
    <source>
        <strain evidence="5">cv. Monte Gargano</strain>
    </source>
</reference>
<evidence type="ECO:0000259" key="2">
    <source>
        <dbReference type="Pfam" id="PF03107"/>
    </source>
</evidence>
<dbReference type="Proteomes" id="UP000029121">
    <property type="component" value="Unassembled WGS sequence"/>
</dbReference>
<organism evidence="4 5">
    <name type="scientific">Capsella rubella</name>
    <dbReference type="NCBI Taxonomy" id="81985"/>
    <lineage>
        <taxon>Eukaryota</taxon>
        <taxon>Viridiplantae</taxon>
        <taxon>Streptophyta</taxon>
        <taxon>Embryophyta</taxon>
        <taxon>Tracheophyta</taxon>
        <taxon>Spermatophyta</taxon>
        <taxon>Magnoliopsida</taxon>
        <taxon>eudicotyledons</taxon>
        <taxon>Gunneridae</taxon>
        <taxon>Pentapetalae</taxon>
        <taxon>rosids</taxon>
        <taxon>malvids</taxon>
        <taxon>Brassicales</taxon>
        <taxon>Brassicaceae</taxon>
        <taxon>Camelineae</taxon>
        <taxon>Capsella</taxon>
    </lineage>
</organism>
<feature type="domain" description="DC1" evidence="2">
    <location>
        <begin position="763"/>
        <end position="814"/>
    </location>
</feature>
<dbReference type="InterPro" id="IPR046349">
    <property type="entry name" value="C1-like_sf"/>
</dbReference>
<dbReference type="Pfam" id="PF22926">
    <property type="entry name" value="C1-like_CT"/>
    <property type="match status" value="1"/>
</dbReference>
<feature type="domain" description="DC1" evidence="2">
    <location>
        <begin position="646"/>
        <end position="698"/>
    </location>
</feature>
<keyword evidence="5" id="KW-1185">Reference proteome</keyword>
<feature type="domain" description="DC1" evidence="2">
    <location>
        <begin position="447"/>
        <end position="490"/>
    </location>
</feature>
<dbReference type="InterPro" id="IPR004146">
    <property type="entry name" value="DC1"/>
</dbReference>
<dbReference type="PANTHER" id="PTHR32410">
    <property type="entry name" value="CYSTEINE/HISTIDINE-RICH C1 DOMAIN FAMILY PROTEIN"/>
    <property type="match status" value="1"/>
</dbReference>
<evidence type="ECO:0000259" key="3">
    <source>
        <dbReference type="Pfam" id="PF22926"/>
    </source>
</evidence>
<dbReference type="Pfam" id="PF03107">
    <property type="entry name" value="C1_2"/>
    <property type="match status" value="6"/>
</dbReference>
<feature type="domain" description="DC1" evidence="2">
    <location>
        <begin position="386"/>
        <end position="435"/>
    </location>
</feature>
<evidence type="ECO:0000313" key="4">
    <source>
        <dbReference type="EMBL" id="EOA32469.1"/>
    </source>
</evidence>
<feature type="domain" description="DC1-like C-terminal" evidence="3">
    <location>
        <begin position="835"/>
        <end position="873"/>
    </location>
</feature>
<dbReference type="AlphaFoldDB" id="R0HRQ9"/>
<dbReference type="InterPro" id="IPR054483">
    <property type="entry name" value="DC1-like_CT"/>
</dbReference>
<dbReference type="PANTHER" id="PTHR32410:SF153">
    <property type="entry name" value="CHP-RICH ZINC FINGER PROTEIN-LIKE-RELATED"/>
    <property type="match status" value="1"/>
</dbReference>
<evidence type="ECO:0000256" key="1">
    <source>
        <dbReference type="ARBA" id="ARBA00022737"/>
    </source>
</evidence>
<accession>R0HRQ9</accession>
<protein>
    <recommendedName>
        <fullName evidence="6">Phorbol-ester/DAG-type domain-containing protein</fullName>
    </recommendedName>
</protein>
<dbReference type="SUPFAM" id="SSF57889">
    <property type="entry name" value="Cysteine-rich domain"/>
    <property type="match status" value="5"/>
</dbReference>
<sequence>MDSEMESKFVPLITQLVSAVDDEDSDSYESTVISFITEIITLVSSIDLDSQPEAEESELMSLIKKTFSVDLDSQPESELMSLTSQTISYFKSMDLDSQPKLLREFIPLISQKISHLNSADSSLEPDFDLKLSSLVNEAFQLKPQPELISLIRQIFSLIITDSDSDPEPEPEPEPWLETELESLKSLVSQLMSRNRFVKKPLSRGRDTRELEWDSLTRLVTQLMSLFSSMNLDSQPKPESELMSLTKQVISHFNSMDSDSQQRLILFITKKLYPYEYTSGSMNLEIESDLTSLILQIFSLAISMDSEWRYLILVCPQEQVRVVEGKFHVTKEKYFRWSTTKWACLPLNWEKISLAGRYRDTHFLCQGCNGQNHKEYEKAPVEISHLLHPKHPLQLVLYPESEDTDNTMQCYCCDEDLHRIFYCCLACGYAMNTDCAEKTPSLSIDYPKWHEHPLALFPRQTSLTCSLCALTHSSCPFYMCPPCDFVVHQSCLQLPRVIRISRHPHRIAFTFSFNQGARDRSCGVCRTKIDNNNGGYSCIKEGCSYEAHSKCATQSNVWDGKELENVPEEIEEEELGPFVRISDGIILHFLHQHQLRLDTDTGRDYNENKQCQACFMPIYFGNLYSCMQCDYILHQKCAELSRKIHHPIHPHLLTLVRGYNGAKEDYTESCSGCDELCIAEFFYNCSETGCDFQLHVPCATISEPLIHENHMHPLYLTSKPGERRRCSACNNVQRCATEETFNCIACDFCLCFGCATLPQKVRYRHDKHVLSLRFVKEEIRTMTYWCEVCEEKIEPKERLYICDEYCCVTLHVKCMLGEDLYMKPASVWNYFSQITDVLPNNHMSRPICSNCKKRCPNKTVIKYDGLIFCRQDCFRDYSFWH</sequence>
<evidence type="ECO:0008006" key="6">
    <source>
        <dbReference type="Google" id="ProtNLM"/>
    </source>
</evidence>
<feature type="domain" description="DC1" evidence="2">
    <location>
        <begin position="501"/>
        <end position="551"/>
    </location>
</feature>
<feature type="domain" description="DC1" evidence="2">
    <location>
        <begin position="588"/>
        <end position="637"/>
    </location>
</feature>
<dbReference type="eggNOG" id="ENOG502SGI7">
    <property type="taxonomic scope" value="Eukaryota"/>
</dbReference>
<name>R0HRQ9_9BRAS</name>
<gene>
    <name evidence="4" type="ORF">CARUB_v10015746mg</name>
</gene>
<proteinExistence type="predicted"/>